<sequence length="237" mass="27256">MNTPIIKRVFQLKISDLINIILFIIVLPFLILLLQFVLYTVIIPLNISCEYVALVYEKPTISGMFFSNYIHSVSDMSHFTNNFWVTVLVMGIISGMIFIVMPAYEIKISWKNVFGVFFIFLFILPFIISATTMYFKKAMIDSTWSFGFSGIISALLGFALFLILWWFFEVILKKNYNKNPNKITFSLLFVSIIVCLLPLWYMLSEIGGNANVFAHMMGYSFGLITPAFIGLIVLLYK</sequence>
<dbReference type="RefSeq" id="WP_268186587.1">
    <property type="nucleotide sequence ID" value="NZ_CP113361.1"/>
</dbReference>
<feature type="transmembrane region" description="Helical" evidence="1">
    <location>
        <begin position="83"/>
        <end position="101"/>
    </location>
</feature>
<dbReference type="EMBL" id="CP113361">
    <property type="protein sequence ID" value="WAI01361.1"/>
    <property type="molecule type" value="Genomic_DNA"/>
</dbReference>
<dbReference type="Proteomes" id="UP001163096">
    <property type="component" value="Chromosome"/>
</dbReference>
<feature type="transmembrane region" description="Helical" evidence="1">
    <location>
        <begin position="213"/>
        <end position="236"/>
    </location>
</feature>
<evidence type="ECO:0008006" key="4">
    <source>
        <dbReference type="Google" id="ProtNLM"/>
    </source>
</evidence>
<dbReference type="KEGG" id="mou:OU421_00355"/>
<feature type="transmembrane region" description="Helical" evidence="1">
    <location>
        <begin position="183"/>
        <end position="201"/>
    </location>
</feature>
<feature type="transmembrane region" description="Helical" evidence="1">
    <location>
        <begin position="147"/>
        <end position="171"/>
    </location>
</feature>
<keyword evidence="1" id="KW-0472">Membrane</keyword>
<dbReference type="AlphaFoldDB" id="A0A9X9T8E3"/>
<organism evidence="2 3">
    <name type="scientific">Methanogenium organophilum</name>
    <dbReference type="NCBI Taxonomy" id="2199"/>
    <lineage>
        <taxon>Archaea</taxon>
        <taxon>Methanobacteriati</taxon>
        <taxon>Methanobacteriota</taxon>
        <taxon>Stenosarchaea group</taxon>
        <taxon>Methanomicrobia</taxon>
        <taxon>Methanomicrobiales</taxon>
        <taxon>Methanomicrobiaceae</taxon>
        <taxon>Methanogenium</taxon>
    </lineage>
</organism>
<reference evidence="2" key="1">
    <citation type="submission" date="2022-11" db="EMBL/GenBank/DDBJ databases">
        <title>Complete genome sequence of Methanogenium organophilum DSM 3596.</title>
        <authorList>
            <person name="Chen S.-C."/>
            <person name="Lai S.-J."/>
            <person name="You Y.-T."/>
        </authorList>
    </citation>
    <scope>NUCLEOTIDE SEQUENCE</scope>
    <source>
        <strain evidence="2">DSM 3596</strain>
    </source>
</reference>
<dbReference type="GeneID" id="76833507"/>
<gene>
    <name evidence="2" type="ORF">OU421_00355</name>
</gene>
<keyword evidence="3" id="KW-1185">Reference proteome</keyword>
<proteinExistence type="predicted"/>
<feature type="transmembrane region" description="Helical" evidence="1">
    <location>
        <begin position="113"/>
        <end position="135"/>
    </location>
</feature>
<keyword evidence="1" id="KW-1133">Transmembrane helix</keyword>
<evidence type="ECO:0000313" key="2">
    <source>
        <dbReference type="EMBL" id="WAI01361.1"/>
    </source>
</evidence>
<feature type="transmembrane region" description="Helical" evidence="1">
    <location>
        <begin position="20"/>
        <end position="42"/>
    </location>
</feature>
<accession>A0A9X9T8E3</accession>
<evidence type="ECO:0000313" key="3">
    <source>
        <dbReference type="Proteomes" id="UP001163096"/>
    </source>
</evidence>
<protein>
    <recommendedName>
        <fullName evidence="4">Peptidase S54 rhomboid domain-containing protein</fullName>
    </recommendedName>
</protein>
<name>A0A9X9T8E3_METOG</name>
<evidence type="ECO:0000256" key="1">
    <source>
        <dbReference type="SAM" id="Phobius"/>
    </source>
</evidence>
<keyword evidence="1" id="KW-0812">Transmembrane</keyword>